<organism evidence="2 3">
    <name type="scientific">Trichonephila inaurata madagascariensis</name>
    <dbReference type="NCBI Taxonomy" id="2747483"/>
    <lineage>
        <taxon>Eukaryota</taxon>
        <taxon>Metazoa</taxon>
        <taxon>Ecdysozoa</taxon>
        <taxon>Arthropoda</taxon>
        <taxon>Chelicerata</taxon>
        <taxon>Arachnida</taxon>
        <taxon>Araneae</taxon>
        <taxon>Araneomorphae</taxon>
        <taxon>Entelegynae</taxon>
        <taxon>Araneoidea</taxon>
        <taxon>Nephilidae</taxon>
        <taxon>Trichonephila</taxon>
        <taxon>Trichonephila inaurata</taxon>
    </lineage>
</organism>
<accession>A0A8X7BXR5</accession>
<dbReference type="OrthoDB" id="6431883at2759"/>
<sequence length="169" mass="19942">MAERKIEKENRKLEDENRQFQSEWENVYFFIHVKNNAVCLICRQSISILKSYKLKRHYEQKHGEIDKLTAGEWKAKLQSLKNNLTSQQYIFHKQTAQSNSIVSASFRVSHIIAKIMKPFTDGNYIKDCLIAVVEKICKEKLDLFTQISLLGQLVERRIENISREICVHR</sequence>
<dbReference type="AlphaFoldDB" id="A0A8X7BXR5"/>
<name>A0A8X7BXR5_9ARAC</name>
<dbReference type="Proteomes" id="UP000886998">
    <property type="component" value="Unassembled WGS sequence"/>
</dbReference>
<proteinExistence type="predicted"/>
<gene>
    <name evidence="2" type="ORF">TNIN_171661</name>
</gene>
<dbReference type="EMBL" id="BMAV01006796">
    <property type="protein sequence ID" value="GFY49036.1"/>
    <property type="molecule type" value="Genomic_DNA"/>
</dbReference>
<evidence type="ECO:0000259" key="1">
    <source>
        <dbReference type="Pfam" id="PF18658"/>
    </source>
</evidence>
<feature type="domain" description="SPIN-DOC-like zinc-finger" evidence="1">
    <location>
        <begin position="21"/>
        <end position="79"/>
    </location>
</feature>
<reference evidence="2" key="1">
    <citation type="submission" date="2020-08" db="EMBL/GenBank/DDBJ databases">
        <title>Multicomponent nature underlies the extraordinary mechanical properties of spider dragline silk.</title>
        <authorList>
            <person name="Kono N."/>
            <person name="Nakamura H."/>
            <person name="Mori M."/>
            <person name="Yoshida Y."/>
            <person name="Ohtoshi R."/>
            <person name="Malay A.D."/>
            <person name="Moran D.A.P."/>
            <person name="Tomita M."/>
            <person name="Numata K."/>
            <person name="Arakawa K."/>
        </authorList>
    </citation>
    <scope>NUCLEOTIDE SEQUENCE</scope>
</reference>
<dbReference type="Pfam" id="PF18658">
    <property type="entry name" value="zf-C2H2_12"/>
    <property type="match status" value="1"/>
</dbReference>
<dbReference type="PANTHER" id="PTHR45913:SF21">
    <property type="entry name" value="DUF4371 DOMAIN-CONTAINING PROTEIN"/>
    <property type="match status" value="1"/>
</dbReference>
<comment type="caution">
    <text evidence="2">The sequence shown here is derived from an EMBL/GenBank/DDBJ whole genome shotgun (WGS) entry which is preliminary data.</text>
</comment>
<keyword evidence="3" id="KW-1185">Reference proteome</keyword>
<dbReference type="PANTHER" id="PTHR45913">
    <property type="entry name" value="EPM2A-INTERACTING PROTEIN 1"/>
    <property type="match status" value="1"/>
</dbReference>
<dbReference type="InterPro" id="IPR040647">
    <property type="entry name" value="SPIN-DOC_Znf-C2H2"/>
</dbReference>
<evidence type="ECO:0000313" key="3">
    <source>
        <dbReference type="Proteomes" id="UP000886998"/>
    </source>
</evidence>
<protein>
    <recommendedName>
        <fullName evidence="1">SPIN-DOC-like zinc-finger domain-containing protein</fullName>
    </recommendedName>
</protein>
<evidence type="ECO:0000313" key="2">
    <source>
        <dbReference type="EMBL" id="GFY49036.1"/>
    </source>
</evidence>